<accession>A0A0L7QZ25</accession>
<dbReference type="EMBL" id="KQ414685">
    <property type="protein sequence ID" value="KOC63864.1"/>
    <property type="molecule type" value="Genomic_DNA"/>
</dbReference>
<name>A0A0L7QZ25_9HYME</name>
<dbReference type="Proteomes" id="UP000053825">
    <property type="component" value="Unassembled WGS sequence"/>
</dbReference>
<keyword evidence="2" id="KW-1185">Reference proteome</keyword>
<organism evidence="1 2">
    <name type="scientific">Habropoda laboriosa</name>
    <dbReference type="NCBI Taxonomy" id="597456"/>
    <lineage>
        <taxon>Eukaryota</taxon>
        <taxon>Metazoa</taxon>
        <taxon>Ecdysozoa</taxon>
        <taxon>Arthropoda</taxon>
        <taxon>Hexapoda</taxon>
        <taxon>Insecta</taxon>
        <taxon>Pterygota</taxon>
        <taxon>Neoptera</taxon>
        <taxon>Endopterygota</taxon>
        <taxon>Hymenoptera</taxon>
        <taxon>Apocrita</taxon>
        <taxon>Aculeata</taxon>
        <taxon>Apoidea</taxon>
        <taxon>Anthophila</taxon>
        <taxon>Apidae</taxon>
        <taxon>Habropoda</taxon>
    </lineage>
</organism>
<sequence length="267" mass="30414">MKDSLLQGILTFLNSSSNMRVPLADDWPNAERIEKRRQKYEKAIEKKILTNCKIVNKKGKARNRERGDGSLHHLTVHHDCATERYLPLKQRKEKSVRALTHFYLNTLRLSLSFHPINSTNRRSNVNRIEAQVNQLLLDKKKPGSKLFLIRFRRDVPAMLSAGRKRAEETRETQFVQTSQDGSSAREAGFFLAASFRLHEKRSKVESVWLAIAKPIVHQQKPSQCALSASSRVSAEINPGYMVSLLAIRISSCFFDENGTDRGLGTNI</sequence>
<protein>
    <submittedName>
        <fullName evidence="1">Uncharacterized protein</fullName>
    </submittedName>
</protein>
<dbReference type="AlphaFoldDB" id="A0A0L7QZ25"/>
<reference evidence="1 2" key="1">
    <citation type="submission" date="2015-07" db="EMBL/GenBank/DDBJ databases">
        <title>The genome of Habropoda laboriosa.</title>
        <authorList>
            <person name="Pan H."/>
            <person name="Kapheim K."/>
        </authorList>
    </citation>
    <scope>NUCLEOTIDE SEQUENCE [LARGE SCALE GENOMIC DNA]</scope>
    <source>
        <strain evidence="1">0110345459</strain>
    </source>
</reference>
<gene>
    <name evidence="1" type="ORF">WH47_01195</name>
</gene>
<evidence type="ECO:0000313" key="2">
    <source>
        <dbReference type="Proteomes" id="UP000053825"/>
    </source>
</evidence>
<proteinExistence type="predicted"/>
<evidence type="ECO:0000313" key="1">
    <source>
        <dbReference type="EMBL" id="KOC63864.1"/>
    </source>
</evidence>